<evidence type="ECO:0000313" key="1">
    <source>
        <dbReference type="EMBL" id="MBO2448659.1"/>
    </source>
</evidence>
<comment type="caution">
    <text evidence="1">The sequence shown here is derived from an EMBL/GenBank/DDBJ whole genome shotgun (WGS) entry which is preliminary data.</text>
</comment>
<keyword evidence="2" id="KW-1185">Reference proteome</keyword>
<accession>A0A939T4T4</accession>
<evidence type="ECO:0000313" key="2">
    <source>
        <dbReference type="Proteomes" id="UP000669179"/>
    </source>
</evidence>
<protein>
    <submittedName>
        <fullName evidence="1">Uncharacterized protein</fullName>
    </submittedName>
</protein>
<organism evidence="1 2">
    <name type="scientific">Actinomadura barringtoniae</name>
    <dbReference type="NCBI Taxonomy" id="1427535"/>
    <lineage>
        <taxon>Bacteria</taxon>
        <taxon>Bacillati</taxon>
        <taxon>Actinomycetota</taxon>
        <taxon>Actinomycetes</taxon>
        <taxon>Streptosporangiales</taxon>
        <taxon>Thermomonosporaceae</taxon>
        <taxon>Actinomadura</taxon>
    </lineage>
</organism>
<dbReference type="AlphaFoldDB" id="A0A939T4T4"/>
<proteinExistence type="predicted"/>
<gene>
    <name evidence="1" type="ORF">J4573_16275</name>
</gene>
<dbReference type="EMBL" id="JAGEOJ010000006">
    <property type="protein sequence ID" value="MBO2448659.1"/>
    <property type="molecule type" value="Genomic_DNA"/>
</dbReference>
<name>A0A939T4T4_9ACTN</name>
<reference evidence="1" key="1">
    <citation type="submission" date="2021-03" db="EMBL/GenBank/DDBJ databases">
        <authorList>
            <person name="Kanchanasin P."/>
            <person name="Saeng-In P."/>
            <person name="Phongsopitanun W."/>
            <person name="Yuki M."/>
            <person name="Kudo T."/>
            <person name="Ohkuma M."/>
            <person name="Tanasupawat S."/>
        </authorList>
    </citation>
    <scope>NUCLEOTIDE SEQUENCE</scope>
    <source>
        <strain evidence="1">GKU 128</strain>
    </source>
</reference>
<dbReference type="Proteomes" id="UP000669179">
    <property type="component" value="Unassembled WGS sequence"/>
</dbReference>
<dbReference type="RefSeq" id="WP_208256321.1">
    <property type="nucleotide sequence ID" value="NZ_JAGEOJ010000006.1"/>
</dbReference>
<sequence>MGSPPPDAVARSPFTKTATPATGVVLARDAQHALAEAFTAKAWPVEAEHAVEGGMYMLFPGPSHVMITRSADLP</sequence>